<keyword evidence="1" id="KW-0862">Zinc</keyword>
<dbReference type="EMBL" id="JARQWQ010000131">
    <property type="protein sequence ID" value="KAK2549099.1"/>
    <property type="molecule type" value="Genomic_DNA"/>
</dbReference>
<keyword evidence="1" id="KW-0479">Metal-binding</keyword>
<evidence type="ECO:0000313" key="4">
    <source>
        <dbReference type="Proteomes" id="UP001249851"/>
    </source>
</evidence>
<evidence type="ECO:0000259" key="2">
    <source>
        <dbReference type="PROSITE" id="PS50158"/>
    </source>
</evidence>
<dbReference type="PROSITE" id="PS50158">
    <property type="entry name" value="ZF_CCHC"/>
    <property type="match status" value="1"/>
</dbReference>
<organism evidence="3 4">
    <name type="scientific">Acropora cervicornis</name>
    <name type="common">Staghorn coral</name>
    <dbReference type="NCBI Taxonomy" id="6130"/>
    <lineage>
        <taxon>Eukaryota</taxon>
        <taxon>Metazoa</taxon>
        <taxon>Cnidaria</taxon>
        <taxon>Anthozoa</taxon>
        <taxon>Hexacorallia</taxon>
        <taxon>Scleractinia</taxon>
        <taxon>Astrocoeniina</taxon>
        <taxon>Acroporidae</taxon>
        <taxon>Acropora</taxon>
    </lineage>
</organism>
<dbReference type="GO" id="GO:0003676">
    <property type="term" value="F:nucleic acid binding"/>
    <property type="evidence" value="ECO:0007669"/>
    <property type="project" value="InterPro"/>
</dbReference>
<evidence type="ECO:0000313" key="3">
    <source>
        <dbReference type="EMBL" id="KAK2549099.1"/>
    </source>
</evidence>
<dbReference type="Gene3D" id="1.10.4020.10">
    <property type="entry name" value="DNA breaking-rejoining enzymes"/>
    <property type="match status" value="1"/>
</dbReference>
<evidence type="ECO:0000256" key="1">
    <source>
        <dbReference type="PROSITE-ProRule" id="PRU00047"/>
    </source>
</evidence>
<dbReference type="AlphaFoldDB" id="A0AAD9PUB9"/>
<dbReference type="GO" id="GO:0008270">
    <property type="term" value="F:zinc ion binding"/>
    <property type="evidence" value="ECO:0007669"/>
    <property type="project" value="UniProtKB-KW"/>
</dbReference>
<gene>
    <name evidence="3" type="ORF">P5673_030468</name>
</gene>
<dbReference type="PANTHER" id="PTHR45823">
    <property type="entry name" value="T-SNARE COILED-COIL HOMOLOGY DOMAIN-CONTAINING PROTEIN"/>
    <property type="match status" value="1"/>
</dbReference>
<reference evidence="3" key="2">
    <citation type="journal article" date="2023" name="Science">
        <title>Genomic signatures of disease resistance in endangered staghorn corals.</title>
        <authorList>
            <person name="Vollmer S.V."/>
            <person name="Selwyn J.D."/>
            <person name="Despard B.A."/>
            <person name="Roesel C.L."/>
        </authorList>
    </citation>
    <scope>NUCLEOTIDE SEQUENCE</scope>
    <source>
        <strain evidence="3">K2</strain>
    </source>
</reference>
<keyword evidence="1" id="KW-0863">Zinc-finger</keyword>
<protein>
    <recommendedName>
        <fullName evidence="2">CCHC-type domain-containing protein</fullName>
    </recommendedName>
</protein>
<proteinExistence type="predicted"/>
<comment type="caution">
    <text evidence="3">The sequence shown here is derived from an EMBL/GenBank/DDBJ whole genome shotgun (WGS) entry which is preliminary data.</text>
</comment>
<dbReference type="InterPro" id="IPR038269">
    <property type="entry name" value="SCAN_sf"/>
</dbReference>
<reference evidence="3" key="1">
    <citation type="journal article" date="2023" name="G3 (Bethesda)">
        <title>Whole genome assembly and annotation of the endangered Caribbean coral Acropora cervicornis.</title>
        <authorList>
            <person name="Selwyn J.D."/>
            <person name="Vollmer S.V."/>
        </authorList>
    </citation>
    <scope>NUCLEOTIDE SEQUENCE</scope>
    <source>
        <strain evidence="3">K2</strain>
    </source>
</reference>
<dbReference type="InterPro" id="IPR001878">
    <property type="entry name" value="Znf_CCHC"/>
</dbReference>
<feature type="domain" description="CCHC-type" evidence="2">
    <location>
        <begin position="203"/>
        <end position="216"/>
    </location>
</feature>
<dbReference type="Proteomes" id="UP001249851">
    <property type="component" value="Unassembled WGS sequence"/>
</dbReference>
<name>A0AAD9PUB9_ACRCE</name>
<accession>A0AAD9PUB9</accession>
<keyword evidence="4" id="KW-1185">Reference proteome</keyword>
<dbReference type="PANTHER" id="PTHR45823:SF1">
    <property type="entry name" value="T-SNARE COILED-COIL HOMOLOGY DOMAIN-CONTAINING PROTEIN"/>
    <property type="match status" value="1"/>
</dbReference>
<sequence>MNQWNDEQKGNYLATSLKGSALSLLENLPSDTRQDYKELVTGLESRFGWAHQQELHRSKFKSRLRRRDKSPQELAEDLERLARLAYPSAPEEMKDLLAKEQFIDAILDGDTRLRLKQSRPHSPRAALILAMELESYRLASRQRDFQARGVNCDTAEGTSTEKPGHGECGQDDLLAQVKGLLAEVASQCSGHPYQGDPDTRPQCWGCGKRGHIKQNCWNLGGNWSRDVQTQGNSKAPLN</sequence>